<feature type="domain" description="4Fe-4S His(Cys)3-ligated-type" evidence="14">
    <location>
        <begin position="104"/>
        <end position="143"/>
    </location>
</feature>
<evidence type="ECO:0000256" key="5">
    <source>
        <dbReference type="ARBA" id="ARBA00022714"/>
    </source>
</evidence>
<feature type="domain" description="4Fe-4S Mo/W bis-MGD-type" evidence="13">
    <location>
        <begin position="242"/>
        <end position="298"/>
    </location>
</feature>
<reference evidence="15 16" key="1">
    <citation type="submission" date="2019-07" db="EMBL/GenBank/DDBJ databases">
        <title>Genomic Encyclopedia of Archaeal and Bacterial Type Strains, Phase II (KMG-II): from individual species to whole genera.</title>
        <authorList>
            <person name="Goeker M."/>
        </authorList>
    </citation>
    <scope>NUCLEOTIDE SEQUENCE [LARGE SCALE GENOMIC DNA]</scope>
    <source>
        <strain evidence="15 16">DSM 21935</strain>
    </source>
</reference>
<evidence type="ECO:0000256" key="1">
    <source>
        <dbReference type="ARBA" id="ARBA00001966"/>
    </source>
</evidence>
<accession>A0A5D3YMF7</accession>
<dbReference type="RefSeq" id="WP_148897762.1">
    <property type="nucleotide sequence ID" value="NZ_VNHY01000001.1"/>
</dbReference>
<dbReference type="InterPro" id="IPR001041">
    <property type="entry name" value="2Fe-2S_ferredoxin-type"/>
</dbReference>
<comment type="subcellular location">
    <subcellularLocation>
        <location evidence="2">Membrane</location>
    </subcellularLocation>
</comment>
<dbReference type="PANTHER" id="PTHR43105:SF13">
    <property type="entry name" value="NADH-UBIQUINONE OXIDOREDUCTASE 75 KDA SUBUNIT, MITOCHONDRIAL"/>
    <property type="match status" value="1"/>
</dbReference>
<dbReference type="PROSITE" id="PS51669">
    <property type="entry name" value="4FE4S_MOW_BIS_MGD"/>
    <property type="match status" value="1"/>
</dbReference>
<dbReference type="GO" id="GO:0051539">
    <property type="term" value="F:4 iron, 4 sulfur cluster binding"/>
    <property type="evidence" value="ECO:0007669"/>
    <property type="project" value="UniProtKB-KW"/>
</dbReference>
<keyword evidence="6" id="KW-0479">Metal-binding</keyword>
<dbReference type="AlphaFoldDB" id="A0A5D3YMF7"/>
<evidence type="ECO:0000256" key="9">
    <source>
        <dbReference type="ARBA" id="ARBA00023014"/>
    </source>
</evidence>
<name>A0A5D3YMF7_9BACT</name>
<evidence type="ECO:0000259" key="14">
    <source>
        <dbReference type="PROSITE" id="PS51839"/>
    </source>
</evidence>
<dbReference type="Pfam" id="PF00384">
    <property type="entry name" value="Molybdopterin"/>
    <property type="match status" value="1"/>
</dbReference>
<keyword evidence="4" id="KW-0004">4Fe-4S</keyword>
<dbReference type="PANTHER" id="PTHR43105">
    <property type="entry name" value="RESPIRATORY NITRATE REDUCTASE"/>
    <property type="match status" value="1"/>
</dbReference>
<dbReference type="SUPFAM" id="SSF54862">
    <property type="entry name" value="4Fe-4S ferredoxins"/>
    <property type="match status" value="1"/>
</dbReference>
<keyword evidence="9" id="KW-0411">Iron-sulfur</keyword>
<keyword evidence="7" id="KW-1278">Translocase</keyword>
<dbReference type="Gene3D" id="3.10.20.740">
    <property type="match status" value="1"/>
</dbReference>
<dbReference type="Pfam" id="PF22117">
    <property type="entry name" value="Fer4_Nqo3"/>
    <property type="match status" value="1"/>
</dbReference>
<dbReference type="PROSITE" id="PS00641">
    <property type="entry name" value="COMPLEX1_75K_1"/>
    <property type="match status" value="1"/>
</dbReference>
<comment type="similarity">
    <text evidence="3">Belongs to the complex I 75 kDa subunit family.</text>
</comment>
<evidence type="ECO:0000256" key="11">
    <source>
        <dbReference type="ARBA" id="ARBA00023136"/>
    </source>
</evidence>
<dbReference type="SMART" id="SM00929">
    <property type="entry name" value="NADH-G_4Fe-4S_3"/>
    <property type="match status" value="1"/>
</dbReference>
<gene>
    <name evidence="15" type="ORF">LX73_0375</name>
</gene>
<evidence type="ECO:0000256" key="10">
    <source>
        <dbReference type="ARBA" id="ARBA00023027"/>
    </source>
</evidence>
<proteinExistence type="inferred from homology"/>
<evidence type="ECO:0000256" key="12">
    <source>
        <dbReference type="ARBA" id="ARBA00034078"/>
    </source>
</evidence>
<dbReference type="GO" id="GO:0042773">
    <property type="term" value="P:ATP synthesis coupled electron transport"/>
    <property type="evidence" value="ECO:0007669"/>
    <property type="project" value="InterPro"/>
</dbReference>
<dbReference type="GO" id="GO:0016020">
    <property type="term" value="C:membrane"/>
    <property type="evidence" value="ECO:0007669"/>
    <property type="project" value="UniProtKB-SubCell"/>
</dbReference>
<dbReference type="CDD" id="cd00207">
    <property type="entry name" value="fer2"/>
    <property type="match status" value="1"/>
</dbReference>
<dbReference type="InterPro" id="IPR006656">
    <property type="entry name" value="Mopterin_OxRdtase"/>
</dbReference>
<dbReference type="Pfam" id="PF13510">
    <property type="entry name" value="Fer2_4"/>
    <property type="match status" value="1"/>
</dbReference>
<protein>
    <submittedName>
        <fullName evidence="15">NADH-quinone oxidoreductase subunit G</fullName>
    </submittedName>
</protein>
<evidence type="ECO:0000256" key="4">
    <source>
        <dbReference type="ARBA" id="ARBA00022485"/>
    </source>
</evidence>
<evidence type="ECO:0000259" key="13">
    <source>
        <dbReference type="PROSITE" id="PS51669"/>
    </source>
</evidence>
<dbReference type="PROSITE" id="PS00643">
    <property type="entry name" value="COMPLEX1_75K_3"/>
    <property type="match status" value="1"/>
</dbReference>
<comment type="caution">
    <text evidence="15">The sequence shown here is derived from an EMBL/GenBank/DDBJ whole genome shotgun (WGS) entry which is preliminary data.</text>
</comment>
<evidence type="ECO:0000313" key="15">
    <source>
        <dbReference type="EMBL" id="TYP95080.1"/>
    </source>
</evidence>
<dbReference type="InterPro" id="IPR006963">
    <property type="entry name" value="Mopterin_OxRdtase_4Fe-4S_dom"/>
</dbReference>
<dbReference type="GO" id="GO:0003954">
    <property type="term" value="F:NADH dehydrogenase activity"/>
    <property type="evidence" value="ECO:0007669"/>
    <property type="project" value="TreeGrafter"/>
</dbReference>
<dbReference type="Pfam" id="PF10588">
    <property type="entry name" value="NADH-G_4Fe-4S_3"/>
    <property type="match status" value="1"/>
</dbReference>
<evidence type="ECO:0000256" key="2">
    <source>
        <dbReference type="ARBA" id="ARBA00004370"/>
    </source>
</evidence>
<dbReference type="Proteomes" id="UP000324595">
    <property type="component" value="Unassembled WGS sequence"/>
</dbReference>
<dbReference type="GO" id="GO:0048038">
    <property type="term" value="F:quinone binding"/>
    <property type="evidence" value="ECO:0007669"/>
    <property type="project" value="UniProtKB-KW"/>
</dbReference>
<keyword evidence="16" id="KW-1185">Reference proteome</keyword>
<keyword evidence="11" id="KW-0472">Membrane</keyword>
<keyword evidence="10" id="KW-0520">NAD</keyword>
<evidence type="ECO:0000256" key="3">
    <source>
        <dbReference type="ARBA" id="ARBA00005404"/>
    </source>
</evidence>
<dbReference type="InterPro" id="IPR019574">
    <property type="entry name" value="NADH_UbQ_OxRdtase_Gsu_4Fe4S-bd"/>
</dbReference>
<dbReference type="PROSITE" id="PS51839">
    <property type="entry name" value="4FE4S_HC3"/>
    <property type="match status" value="1"/>
</dbReference>
<evidence type="ECO:0000256" key="6">
    <source>
        <dbReference type="ARBA" id="ARBA00022723"/>
    </source>
</evidence>
<dbReference type="OrthoDB" id="9805142at2"/>
<sequence>MPEVFIDGTRYEFDEEQDEMLLQFILDQGLEVPFFCYHPSMSIPANCRQCMVKVGTPVKDRETGEFELDENGDRKIRWFPKPQTSCSTPLQDGMVVHTQETSEEIERAQKDNLEFILVNHPLDCPICDQAGECPLQIQTYKYGPEGSRFEVKKVHKPKRVELGPRVTMDAERCINCTRCVRFTEEISETNQLTIVERGDSNYPQTGPGETFDDPYSMNTVDICPVGALTSSDFRFKARVWEMNQTPSIDITNGKGCNVDLWTRDNEVLRITPRENQEVNDHWMPDAGRKAYELFNDNRVSRPSIKLDGDNQSDTSWNNAIETFAEVLEAHDTQEIALIGSPHASVEENYAVNKFFNLLGTTNAKFATHIIPGAGDDFLITDDQAPNTNGCRAINLDETDSDTLKSIVSNTEVVIILSDDLVGREVLSADDLDDTYTISFATNQSDTTKESDLVIPITCVAEHAASYVNIDGRIQRSYPAKETKYTNRRLNLEMSEGRLDRYGTNFDNWVSEENKVDCLPVWEFLNKLAERINLEFEYQNSRDVFADIRNQFDILSDISYERMDKENGVQLPIQQKEVKQA</sequence>
<keyword evidence="8" id="KW-0408">Iron</keyword>
<evidence type="ECO:0000256" key="7">
    <source>
        <dbReference type="ARBA" id="ARBA00022967"/>
    </source>
</evidence>
<dbReference type="Gene3D" id="3.30.70.20">
    <property type="match status" value="1"/>
</dbReference>
<dbReference type="Gene3D" id="3.30.200.210">
    <property type="match status" value="1"/>
</dbReference>
<dbReference type="InterPro" id="IPR036010">
    <property type="entry name" value="2Fe-2S_ferredoxin-like_sf"/>
</dbReference>
<dbReference type="GO" id="GO:0008137">
    <property type="term" value="F:NADH dehydrogenase (ubiquinone) activity"/>
    <property type="evidence" value="ECO:0007669"/>
    <property type="project" value="InterPro"/>
</dbReference>
<dbReference type="GO" id="GO:0051537">
    <property type="term" value="F:2 iron, 2 sulfur cluster binding"/>
    <property type="evidence" value="ECO:0007669"/>
    <property type="project" value="UniProtKB-KW"/>
</dbReference>
<dbReference type="EMBL" id="VNHY01000001">
    <property type="protein sequence ID" value="TYP95080.1"/>
    <property type="molecule type" value="Genomic_DNA"/>
</dbReference>
<evidence type="ECO:0000256" key="8">
    <source>
        <dbReference type="ARBA" id="ARBA00023004"/>
    </source>
</evidence>
<dbReference type="FunFam" id="3.10.20.740:FF:000004">
    <property type="entry name" value="NADH-quinone oxidoreductase"/>
    <property type="match status" value="1"/>
</dbReference>
<dbReference type="Pfam" id="PF22151">
    <property type="entry name" value="Fer4_NDSU1"/>
    <property type="match status" value="1"/>
</dbReference>
<evidence type="ECO:0000313" key="16">
    <source>
        <dbReference type="Proteomes" id="UP000324595"/>
    </source>
</evidence>
<dbReference type="Gene3D" id="3.40.50.740">
    <property type="match status" value="1"/>
</dbReference>
<dbReference type="InterPro" id="IPR054351">
    <property type="entry name" value="NADH_UbQ_OxRdtase_ferredoxin"/>
</dbReference>
<dbReference type="SUPFAM" id="SSF53706">
    <property type="entry name" value="Formate dehydrogenase/DMSO reductase, domains 1-3"/>
    <property type="match status" value="1"/>
</dbReference>
<dbReference type="SUPFAM" id="SSF54292">
    <property type="entry name" value="2Fe-2S ferredoxin-like"/>
    <property type="match status" value="1"/>
</dbReference>
<organism evidence="15 16">
    <name type="scientific">Fodinibius salinus</name>
    <dbReference type="NCBI Taxonomy" id="860790"/>
    <lineage>
        <taxon>Bacteria</taxon>
        <taxon>Pseudomonadati</taxon>
        <taxon>Balneolota</taxon>
        <taxon>Balneolia</taxon>
        <taxon>Balneolales</taxon>
        <taxon>Balneolaceae</taxon>
        <taxon>Fodinibius</taxon>
    </lineage>
</organism>
<comment type="cofactor">
    <cofactor evidence="12">
        <name>[2Fe-2S] cluster</name>
        <dbReference type="ChEBI" id="CHEBI:190135"/>
    </cofactor>
</comment>
<dbReference type="InterPro" id="IPR000283">
    <property type="entry name" value="NADH_UbQ_OxRdtase_75kDa_su_CS"/>
</dbReference>
<keyword evidence="5" id="KW-0001">2Fe-2S</keyword>
<dbReference type="GO" id="GO:0046872">
    <property type="term" value="F:metal ion binding"/>
    <property type="evidence" value="ECO:0007669"/>
    <property type="project" value="UniProtKB-KW"/>
</dbReference>
<comment type="cofactor">
    <cofactor evidence="1">
        <name>[4Fe-4S] cluster</name>
        <dbReference type="ChEBI" id="CHEBI:49883"/>
    </cofactor>
</comment>
<dbReference type="InterPro" id="IPR050123">
    <property type="entry name" value="Prok_molybdopt-oxidoreductase"/>
</dbReference>